<reference evidence="3 4" key="1">
    <citation type="submission" date="2019-04" db="EMBL/GenBank/DDBJ databases">
        <title>Friends and foes A comparative genomics study of 23 Aspergillus species from section Flavi.</title>
        <authorList>
            <consortium name="DOE Joint Genome Institute"/>
            <person name="Kjaerbolling I."/>
            <person name="Vesth T."/>
            <person name="Frisvad J.C."/>
            <person name="Nybo J.L."/>
            <person name="Theobald S."/>
            <person name="Kildgaard S."/>
            <person name="Isbrandt T."/>
            <person name="Kuo A."/>
            <person name="Sato A."/>
            <person name="Lyhne E.K."/>
            <person name="Kogle M.E."/>
            <person name="Wiebenga A."/>
            <person name="Kun R.S."/>
            <person name="Lubbers R.J."/>
            <person name="Makela M.R."/>
            <person name="Barry K."/>
            <person name="Chovatia M."/>
            <person name="Clum A."/>
            <person name="Daum C."/>
            <person name="Haridas S."/>
            <person name="He G."/>
            <person name="LaButti K."/>
            <person name="Lipzen A."/>
            <person name="Mondo S."/>
            <person name="Riley R."/>
            <person name="Salamov A."/>
            <person name="Simmons B.A."/>
            <person name="Magnuson J.K."/>
            <person name="Henrissat B."/>
            <person name="Mortensen U.H."/>
            <person name="Larsen T.O."/>
            <person name="Devries R.P."/>
            <person name="Grigoriev I.V."/>
            <person name="Machida M."/>
            <person name="Baker S.E."/>
            <person name="Andersen M.R."/>
        </authorList>
    </citation>
    <scope>NUCLEOTIDE SEQUENCE [LARGE SCALE GENOMIC DNA]</scope>
    <source>
        <strain evidence="3 4">IBT 18842</strain>
    </source>
</reference>
<feature type="compositionally biased region" description="Polar residues" evidence="1">
    <location>
        <begin position="272"/>
        <end position="296"/>
    </location>
</feature>
<sequence length="425" mass="47227">MEYHESVNTERTERCLERIKAYPRGSARTILLFGKPGVGKSSLAEHITGTSGLSGASETGTDRCQIIDTQINETEHFVFDTPGFEDERGAWVTYCEIAQLLNQIREHAVIVAIFFVTPINIFKRRADPFEEKLYIWLFGMSGEPFMKSVTFVVTFWEAHNPTQLRKFNDFLVRRKEQEWAPFIAHGARTYQFGKVYSAGIETEETLHWDTDTERLAAQAREMVRVYCREIPIVQPLILHELNMGMALESTAAGQVFRPAGDGGMNDQGPFRAQSTASSGGFNRSRSTESPQSGAQASTTPTSPPTTKSTDDSLDPSSWAQARGIAWDITIRYVPQIVEHVLKTQFGGAGPVIGGGGGDFASSMQSMIANGLDIYSAKDTADFFGMASDIGSRGQYFAAWGGVGNYKGSAEQNDWLRNEMWRRFSR</sequence>
<evidence type="ECO:0000259" key="2">
    <source>
        <dbReference type="Pfam" id="PF01926"/>
    </source>
</evidence>
<dbReference type="SUPFAM" id="SSF158634">
    <property type="entry name" value="RPA2825-like"/>
    <property type="match status" value="1"/>
</dbReference>
<evidence type="ECO:0000256" key="1">
    <source>
        <dbReference type="SAM" id="MobiDB-lite"/>
    </source>
</evidence>
<keyword evidence="4" id="KW-1185">Reference proteome</keyword>
<feature type="region of interest" description="Disordered" evidence="1">
    <location>
        <begin position="257"/>
        <end position="316"/>
    </location>
</feature>
<dbReference type="InterPro" id="IPR006073">
    <property type="entry name" value="GTP-bd"/>
</dbReference>
<dbReference type="OrthoDB" id="4506404at2759"/>
<dbReference type="Proteomes" id="UP000325780">
    <property type="component" value="Unassembled WGS sequence"/>
</dbReference>
<dbReference type="Pfam" id="PF01926">
    <property type="entry name" value="MMR_HSR1"/>
    <property type="match status" value="1"/>
</dbReference>
<dbReference type="SUPFAM" id="SSF52540">
    <property type="entry name" value="P-loop containing nucleoside triphosphate hydrolases"/>
    <property type="match status" value="1"/>
</dbReference>
<name>A0A5N6U8Q9_ASPAV</name>
<accession>A0A5N6U8Q9</accession>
<dbReference type="InterPro" id="IPR027417">
    <property type="entry name" value="P-loop_NTPase"/>
</dbReference>
<feature type="compositionally biased region" description="Low complexity" evidence="1">
    <location>
        <begin position="297"/>
        <end position="307"/>
    </location>
</feature>
<protein>
    <recommendedName>
        <fullName evidence="2">G domain-containing protein</fullName>
    </recommendedName>
</protein>
<dbReference type="Gene3D" id="3.40.50.300">
    <property type="entry name" value="P-loop containing nucleotide triphosphate hydrolases"/>
    <property type="match status" value="1"/>
</dbReference>
<gene>
    <name evidence="3" type="ORF">BDV25DRAFT_135327</name>
</gene>
<dbReference type="CDD" id="cd00882">
    <property type="entry name" value="Ras_like_GTPase"/>
    <property type="match status" value="1"/>
</dbReference>
<organism evidence="3 4">
    <name type="scientific">Aspergillus avenaceus</name>
    <dbReference type="NCBI Taxonomy" id="36643"/>
    <lineage>
        <taxon>Eukaryota</taxon>
        <taxon>Fungi</taxon>
        <taxon>Dikarya</taxon>
        <taxon>Ascomycota</taxon>
        <taxon>Pezizomycotina</taxon>
        <taxon>Eurotiomycetes</taxon>
        <taxon>Eurotiomycetidae</taxon>
        <taxon>Eurotiales</taxon>
        <taxon>Aspergillaceae</taxon>
        <taxon>Aspergillus</taxon>
        <taxon>Aspergillus subgen. Circumdati</taxon>
    </lineage>
</organism>
<dbReference type="AlphaFoldDB" id="A0A5N6U8Q9"/>
<proteinExistence type="predicted"/>
<evidence type="ECO:0000313" key="4">
    <source>
        <dbReference type="Proteomes" id="UP000325780"/>
    </source>
</evidence>
<dbReference type="GO" id="GO:0005525">
    <property type="term" value="F:GTP binding"/>
    <property type="evidence" value="ECO:0007669"/>
    <property type="project" value="InterPro"/>
</dbReference>
<dbReference type="EMBL" id="ML742025">
    <property type="protein sequence ID" value="KAE8154992.1"/>
    <property type="molecule type" value="Genomic_DNA"/>
</dbReference>
<feature type="domain" description="G" evidence="2">
    <location>
        <begin position="30"/>
        <end position="108"/>
    </location>
</feature>
<evidence type="ECO:0000313" key="3">
    <source>
        <dbReference type="EMBL" id="KAE8154992.1"/>
    </source>
</evidence>